<dbReference type="InterPro" id="IPR011992">
    <property type="entry name" value="EF-hand-dom_pair"/>
</dbReference>
<name>A0A1J4KDW2_9EUKA</name>
<protein>
    <recommendedName>
        <fullName evidence="12">Alpha-actinin</fullName>
    </recommendedName>
</protein>
<dbReference type="Pfam" id="PF00307">
    <property type="entry name" value="CH"/>
    <property type="match status" value="1"/>
</dbReference>
<reference evidence="10 11" key="2">
    <citation type="submission" date="2016-10" db="EMBL/GenBank/DDBJ databases">
        <authorList>
            <person name="Benchimol M."/>
            <person name="Almeida L.G."/>
            <person name="Vasconcelos A.T."/>
            <person name="Perreira-Neves A."/>
            <person name="Rosa I.A."/>
            <person name="Tasca T."/>
            <person name="Bogo M.R."/>
            <person name="de Souza W."/>
        </authorList>
    </citation>
    <scope>NUCLEOTIDE SEQUENCE [LARGE SCALE GENOMIC DNA]</scope>
    <source>
        <strain evidence="10 11">K</strain>
    </source>
</reference>
<feature type="domain" description="Calponin-homology (CH)" evidence="7">
    <location>
        <begin position="51"/>
        <end position="155"/>
    </location>
</feature>
<keyword evidence="3" id="KW-0677">Repeat</keyword>
<evidence type="ECO:0000259" key="7">
    <source>
        <dbReference type="PROSITE" id="PS50021"/>
    </source>
</evidence>
<evidence type="ECO:0000256" key="2">
    <source>
        <dbReference type="ARBA" id="ARBA00022553"/>
    </source>
</evidence>
<evidence type="ECO:0000256" key="5">
    <source>
        <dbReference type="ARBA" id="ARBA00023054"/>
    </source>
</evidence>
<feature type="coiled-coil region" evidence="6">
    <location>
        <begin position="277"/>
        <end position="304"/>
    </location>
</feature>
<evidence type="ECO:0000256" key="1">
    <source>
        <dbReference type="ARBA" id="ARBA00004177"/>
    </source>
</evidence>
<dbReference type="FunFam" id="1.10.238.10:FF:000178">
    <property type="entry name" value="Calmodulin-2 A"/>
    <property type="match status" value="1"/>
</dbReference>
<comment type="subcellular location">
    <subcellularLocation>
        <location evidence="1">Endosome</location>
    </subcellularLocation>
</comment>
<dbReference type="EMBL" id="MLAK01000640">
    <property type="protein sequence ID" value="OHT09387.1"/>
    <property type="molecule type" value="Genomic_DNA"/>
</dbReference>
<dbReference type="InterPro" id="IPR001715">
    <property type="entry name" value="CH_dom"/>
</dbReference>
<feature type="domain" description="EF-hand" evidence="8">
    <location>
        <begin position="513"/>
        <end position="548"/>
    </location>
</feature>
<keyword evidence="5 6" id="KW-0175">Coiled coil</keyword>
<dbReference type="Gene3D" id="1.10.238.10">
    <property type="entry name" value="EF-hand"/>
    <property type="match status" value="2"/>
</dbReference>
<evidence type="ECO:0000256" key="3">
    <source>
        <dbReference type="ARBA" id="ARBA00022737"/>
    </source>
</evidence>
<dbReference type="InterPro" id="IPR036872">
    <property type="entry name" value="CH_dom_sf"/>
</dbReference>
<evidence type="ECO:0000259" key="8">
    <source>
        <dbReference type="PROSITE" id="PS50222"/>
    </source>
</evidence>
<evidence type="ECO:0000313" key="11">
    <source>
        <dbReference type="Proteomes" id="UP000179807"/>
    </source>
</evidence>
<dbReference type="Gene3D" id="1.10.418.10">
    <property type="entry name" value="Calponin-like domain"/>
    <property type="match status" value="2"/>
</dbReference>
<evidence type="ECO:0008006" key="12">
    <source>
        <dbReference type="Google" id="ProtNLM"/>
    </source>
</evidence>
<gene>
    <name evidence="10" type="ORF">TRFO_21709</name>
</gene>
<dbReference type="PROSITE" id="PS50021">
    <property type="entry name" value="CH"/>
    <property type="match status" value="2"/>
</dbReference>
<dbReference type="Proteomes" id="UP000179807">
    <property type="component" value="Unassembled WGS sequence"/>
</dbReference>
<accession>A0A1J4KDW2</accession>
<dbReference type="SMART" id="SM00033">
    <property type="entry name" value="CH"/>
    <property type="match status" value="1"/>
</dbReference>
<evidence type="ECO:0000313" key="10">
    <source>
        <dbReference type="EMBL" id="OHT09387.1"/>
    </source>
</evidence>
<keyword evidence="11" id="KW-1185">Reference proteome</keyword>
<organism evidence="10 11">
    <name type="scientific">Tritrichomonas foetus</name>
    <dbReference type="NCBI Taxonomy" id="1144522"/>
    <lineage>
        <taxon>Eukaryota</taxon>
        <taxon>Metamonada</taxon>
        <taxon>Parabasalia</taxon>
        <taxon>Tritrichomonadida</taxon>
        <taxon>Tritrichomonadidae</taxon>
        <taxon>Tritrichomonas</taxon>
    </lineage>
</organism>
<evidence type="ECO:0000313" key="9">
    <source>
        <dbReference type="EMBL" id="ARM19870.1"/>
    </source>
</evidence>
<dbReference type="FunFam" id="1.10.418.10:FF:000023">
    <property type="entry name" value="EH domain-binding protein 1 isoform X1"/>
    <property type="match status" value="1"/>
</dbReference>
<dbReference type="VEuPathDB" id="TrichDB:TRFO_21709"/>
<dbReference type="Gene3D" id="1.20.58.60">
    <property type="match status" value="1"/>
</dbReference>
<dbReference type="GO" id="GO:0005509">
    <property type="term" value="F:calcium ion binding"/>
    <property type="evidence" value="ECO:0007669"/>
    <property type="project" value="InterPro"/>
</dbReference>
<keyword evidence="4" id="KW-0967">Endosome</keyword>
<dbReference type="PANTHER" id="PTHR11915">
    <property type="entry name" value="SPECTRIN/FILAMIN RELATED CYTOSKELETAL PROTEIN"/>
    <property type="match status" value="1"/>
</dbReference>
<sequence>MALQFVTEEKKIKLIGIHPDDIVDGNLKLTLGLIWSCINKFQIEDISVEEQTARNALLQWCKKNTQGYDGVNITNFTSSWNTGLAFCALINRFRPEVLDYNSLDKGNSLENCTKAFDACRQLGLFVYLDPEDIADIQPDEKSVVTQVSEFFHFFAGESKVEAMADMLRRTISIQREIDELKSNYAEQARAALSAMGDANNEITDSNYERTVPGIKSKLIDVIKYARVARPNIVELRGTALKTWGQLVTRCKATSRPLPVPPQGLEPETLTSSLNALDDNAATRRNSLSDELKEAQNRLIEEFDTNCHNISLHCDNVNNQCLALSGPLEGQKDQLDQLQATVTQIRGFVDQLQAPYDYLVSLKLNYKAKNSITSISSQVDKVEALIKHLAFNLSAQIEEEQQMARVAAYNQMADAKVQETKDLDQKIESVNGDNEAKRVALLDLDNEVSRRQADVSSLVAPYEELEREELQLHAPYTPDSINTLFFALSSQIHSLISGIDASIAASKGFEISEEQLSEYRETFRMFDKDKNNTLVNYELNACLTALGETSSEAECTQIIAKYTNGGKVMDFDTYVKFMLDRFSKAENKDTTTEAFRAIAQNSPVVSEEQLRKFFSPEDVEYLKTQLTPVDGGYDFASWVDTLYA</sequence>
<dbReference type="InterPro" id="IPR002048">
    <property type="entry name" value="EF_hand_dom"/>
</dbReference>
<dbReference type="AlphaFoldDB" id="A0A1J4KDW2"/>
<keyword evidence="2" id="KW-0597">Phosphoprotein</keyword>
<dbReference type="SMART" id="SM01184">
    <property type="entry name" value="efhand_Ca_insen"/>
    <property type="match status" value="1"/>
</dbReference>
<feature type="domain" description="Calponin-homology (CH)" evidence="7">
    <location>
        <begin position="1"/>
        <end position="42"/>
    </location>
</feature>
<dbReference type="CDD" id="cd00051">
    <property type="entry name" value="EFh"/>
    <property type="match status" value="1"/>
</dbReference>
<reference evidence="9" key="1">
    <citation type="submission" date="2016-07" db="EMBL/GenBank/DDBJ databases">
        <authorList>
            <person name="Rosa I.A."/>
            <person name="Brigido M.C."/>
            <person name="Santos E.O."/>
            <person name="Almeida L.G.P."/>
            <person name="Zingalli R.B."/>
            <person name="Vasconcelos A.T.R."/>
            <person name="Souza W."/>
            <person name="Benchimol M."/>
        </authorList>
    </citation>
    <scope>NUCLEOTIDE SEQUENCE</scope>
    <source>
        <strain evidence="9">21709</strain>
    </source>
</reference>
<dbReference type="RefSeq" id="XP_068362523.1">
    <property type="nucleotide sequence ID" value="XM_068502137.1"/>
</dbReference>
<evidence type="ECO:0000256" key="6">
    <source>
        <dbReference type="SAM" id="Coils"/>
    </source>
</evidence>
<dbReference type="OrthoDB" id="10017054at2759"/>
<proteinExistence type="predicted"/>
<dbReference type="EMBL" id="KX579638">
    <property type="protein sequence ID" value="ARM19870.1"/>
    <property type="molecule type" value="Genomic_DNA"/>
</dbReference>
<dbReference type="GO" id="GO:0005768">
    <property type="term" value="C:endosome"/>
    <property type="evidence" value="ECO:0007669"/>
    <property type="project" value="UniProtKB-SubCell"/>
</dbReference>
<dbReference type="SUPFAM" id="SSF47576">
    <property type="entry name" value="Calponin-homology domain, CH-domain"/>
    <property type="match status" value="1"/>
</dbReference>
<evidence type="ECO:0000256" key="4">
    <source>
        <dbReference type="ARBA" id="ARBA00022753"/>
    </source>
</evidence>
<dbReference type="GeneID" id="94836841"/>
<reference evidence="9" key="3">
    <citation type="journal article" date="2017" name="Biol. Cell">
        <title>The costa of trichomonads: A complex macromolecular cytoskeleton structure made of uncommon proteins.</title>
        <authorList>
            <person name="de Andrade Rosa I."/>
            <person name="Brigido M.C."/>
            <person name="de Oliveira Santos E."/>
            <person name="Gonzaga L."/>
            <person name="Zingali R.B."/>
            <person name="de Vasconcelos A.T."/>
            <person name="de Souza W."/>
            <person name="Benchimol M."/>
        </authorList>
    </citation>
    <scope>NUCLEOTIDE SEQUENCE</scope>
    <source>
        <strain evidence="9">21709</strain>
    </source>
</reference>
<dbReference type="PROSITE" id="PS50222">
    <property type="entry name" value="EF_HAND_2"/>
    <property type="match status" value="1"/>
</dbReference>
<dbReference type="SUPFAM" id="SSF47473">
    <property type="entry name" value="EF-hand"/>
    <property type="match status" value="1"/>
</dbReference>